<dbReference type="GeneID" id="31016704"/>
<dbReference type="PANTHER" id="PTHR35180">
    <property type="entry name" value="PROTEIN CBG06219"/>
    <property type="match status" value="1"/>
</dbReference>
<dbReference type="PANTHER" id="PTHR35180:SF4">
    <property type="entry name" value="PROTEIN CBG06219"/>
    <property type="match status" value="1"/>
</dbReference>
<comment type="caution">
    <text evidence="2">The sequence shown here is derived from an EMBL/GenBank/DDBJ whole genome shotgun (WGS) entry which is preliminary data.</text>
</comment>
<organism evidence="2 3">
    <name type="scientific">Diplodia corticola</name>
    <dbReference type="NCBI Taxonomy" id="236234"/>
    <lineage>
        <taxon>Eukaryota</taxon>
        <taxon>Fungi</taxon>
        <taxon>Dikarya</taxon>
        <taxon>Ascomycota</taxon>
        <taxon>Pezizomycotina</taxon>
        <taxon>Dothideomycetes</taxon>
        <taxon>Dothideomycetes incertae sedis</taxon>
        <taxon>Botryosphaeriales</taxon>
        <taxon>Botryosphaeriaceae</taxon>
        <taxon>Diplodia</taxon>
    </lineage>
</organism>
<dbReference type="OrthoDB" id="4465752at2759"/>
<evidence type="ECO:0000313" key="2">
    <source>
        <dbReference type="EMBL" id="OJD31483.1"/>
    </source>
</evidence>
<dbReference type="Proteomes" id="UP000183809">
    <property type="component" value="Unassembled WGS sequence"/>
</dbReference>
<gene>
    <name evidence="2" type="ORF">BKCO1_4700087</name>
</gene>
<proteinExistence type="predicted"/>
<keyword evidence="3" id="KW-1185">Reference proteome</keyword>
<dbReference type="RefSeq" id="XP_020127743.1">
    <property type="nucleotide sequence ID" value="XM_020276443.1"/>
</dbReference>
<accession>A0A1J9RG09</accession>
<dbReference type="AlphaFoldDB" id="A0A1J9RG09"/>
<evidence type="ECO:0000256" key="1">
    <source>
        <dbReference type="SAM" id="SignalP"/>
    </source>
</evidence>
<protein>
    <submittedName>
        <fullName evidence="2">Uncharacterized protein</fullName>
    </submittedName>
</protein>
<feature type="chain" id="PRO_5012724197" evidence="1">
    <location>
        <begin position="19"/>
        <end position="221"/>
    </location>
</feature>
<sequence length="221" mass="24654">MKFFAIPTVLLSAQLALAAPLEQRADKRDDAPSPESFREAISAKKTIGRDQTIFYTGGGCAARSCISYKKDHGLIKIQDVEVLDVNDPSKYEDDDVYQKAVNNWSKAFAQLSSGVAWVMFRDGNKIDESRGSVWNKEEWPALKDNDDVEEIIQIDGTDVSKIQQIWPVEIRKEEGTCAWYGTAPLCNAQCPDGYDKKAESRYGSDTTACTSGKKLYCCKKD</sequence>
<evidence type="ECO:0000313" key="3">
    <source>
        <dbReference type="Proteomes" id="UP000183809"/>
    </source>
</evidence>
<feature type="signal peptide" evidence="1">
    <location>
        <begin position="1"/>
        <end position="18"/>
    </location>
</feature>
<reference evidence="2 3" key="1">
    <citation type="submission" date="2016-10" db="EMBL/GenBank/DDBJ databases">
        <title>Proteomics and genomics reveal pathogen-plant mechanisms compatible with a hemibiotrophic lifestyle of Diplodia corticola.</title>
        <authorList>
            <person name="Fernandes I."/>
            <person name="De Jonge R."/>
            <person name="Van De Peer Y."/>
            <person name="Devreese B."/>
            <person name="Alves A."/>
            <person name="Esteves A.C."/>
        </authorList>
    </citation>
    <scope>NUCLEOTIDE SEQUENCE [LARGE SCALE GENOMIC DNA]</scope>
    <source>
        <strain evidence="2 3">CBS 112549</strain>
    </source>
</reference>
<dbReference type="EMBL" id="MNUE01000047">
    <property type="protein sequence ID" value="OJD31483.1"/>
    <property type="molecule type" value="Genomic_DNA"/>
</dbReference>
<keyword evidence="1" id="KW-0732">Signal</keyword>
<name>A0A1J9RG09_9PEZI</name>